<organism evidence="1 2">
    <name type="scientific">Angomonas deanei</name>
    <dbReference type="NCBI Taxonomy" id="59799"/>
    <lineage>
        <taxon>Eukaryota</taxon>
        <taxon>Discoba</taxon>
        <taxon>Euglenozoa</taxon>
        <taxon>Kinetoplastea</taxon>
        <taxon>Metakinetoplastina</taxon>
        <taxon>Trypanosomatida</taxon>
        <taxon>Trypanosomatidae</taxon>
        <taxon>Strigomonadinae</taxon>
        <taxon>Angomonas</taxon>
    </lineage>
</organism>
<dbReference type="Proteomes" id="UP000515908">
    <property type="component" value="Chromosome 05"/>
</dbReference>
<gene>
    <name evidence="1" type="ORF">ADEAN_000335700</name>
</gene>
<reference evidence="1 2" key="1">
    <citation type="submission" date="2020-08" db="EMBL/GenBank/DDBJ databases">
        <authorList>
            <person name="Newling K."/>
            <person name="Davey J."/>
            <person name="Forrester S."/>
        </authorList>
    </citation>
    <scope>NUCLEOTIDE SEQUENCE [LARGE SCALE GENOMIC DNA]</scope>
    <source>
        <strain evidence="2">Crithidia deanei Carvalho (ATCC PRA-265)</strain>
    </source>
</reference>
<protein>
    <submittedName>
        <fullName evidence="1">Uncharacterized protein</fullName>
    </submittedName>
</protein>
<dbReference type="VEuPathDB" id="TriTrypDB:ADEAN_000335700"/>
<keyword evidence="2" id="KW-1185">Reference proteome</keyword>
<proteinExistence type="predicted"/>
<accession>A0A7G2C8P4</accession>
<evidence type="ECO:0000313" key="1">
    <source>
        <dbReference type="EMBL" id="CAD2215899.1"/>
    </source>
</evidence>
<name>A0A7G2C8P4_9TRYP</name>
<dbReference type="AlphaFoldDB" id="A0A7G2C8P4"/>
<dbReference type="EMBL" id="LR877149">
    <property type="protein sequence ID" value="CAD2215899.1"/>
    <property type="molecule type" value="Genomic_DNA"/>
</dbReference>
<evidence type="ECO:0000313" key="2">
    <source>
        <dbReference type="Proteomes" id="UP000515908"/>
    </source>
</evidence>
<sequence>MNNHSKHGKTDVFTRWAFLSAYCRDLGRIDDIFLYSPCSDDLLPGSLYHLSELQLCPLVLKEEVDKFISQENKVPLGGGKLASIEKTI</sequence>